<dbReference type="SUPFAM" id="SSF52218">
    <property type="entry name" value="Flavoproteins"/>
    <property type="match status" value="1"/>
</dbReference>
<comment type="caution">
    <text evidence="5">The sequence shown here is derived from an EMBL/GenBank/DDBJ whole genome shotgun (WGS) entry which is preliminary data.</text>
</comment>
<reference evidence="5 6" key="1">
    <citation type="submission" date="2018-08" db="EMBL/GenBank/DDBJ databases">
        <title>Bacillus jemisoniae sp. nov., Bacillus chryseoplanitiae sp. nov., Bacillus resnikiae sp. nov., and Bacillus frankliniae sp. nov., isolated from Viking spacecraft and associated surfaces.</title>
        <authorList>
            <person name="Seuylemezian A."/>
            <person name="Vaishampayan P."/>
        </authorList>
    </citation>
    <scope>NUCLEOTIDE SEQUENCE [LARGE SCALE GENOMIC DNA]</scope>
    <source>
        <strain evidence="5 6">MA001</strain>
    </source>
</reference>
<dbReference type="InterPro" id="IPR051814">
    <property type="entry name" value="NAD(P)H-dep_FMN_reductase"/>
</dbReference>
<evidence type="ECO:0000259" key="4">
    <source>
        <dbReference type="Pfam" id="PF03358"/>
    </source>
</evidence>
<evidence type="ECO:0000256" key="2">
    <source>
        <dbReference type="ARBA" id="ARBA00022643"/>
    </source>
</evidence>
<name>A0A398AXI5_9BACI</name>
<organism evidence="5 6">
    <name type="scientific">Peribacillus asahii</name>
    <dbReference type="NCBI Taxonomy" id="228899"/>
    <lineage>
        <taxon>Bacteria</taxon>
        <taxon>Bacillati</taxon>
        <taxon>Bacillota</taxon>
        <taxon>Bacilli</taxon>
        <taxon>Bacillales</taxon>
        <taxon>Bacillaceae</taxon>
        <taxon>Peribacillus</taxon>
    </lineage>
</organism>
<dbReference type="PANTHER" id="PTHR43408">
    <property type="entry name" value="FMN REDUCTASE (NADPH)"/>
    <property type="match status" value="1"/>
</dbReference>
<evidence type="ECO:0000256" key="3">
    <source>
        <dbReference type="ARBA" id="ARBA00023002"/>
    </source>
</evidence>
<protein>
    <submittedName>
        <fullName evidence="5">FMN reductase (NADPH)</fullName>
        <ecNumber evidence="5">1.5.1.38</ecNumber>
    </submittedName>
</protein>
<dbReference type="RefSeq" id="WP_119118612.1">
    <property type="nucleotide sequence ID" value="NZ_QWVS01000049.1"/>
</dbReference>
<dbReference type="InterPro" id="IPR029039">
    <property type="entry name" value="Flavoprotein-like_sf"/>
</dbReference>
<dbReference type="InterPro" id="IPR005025">
    <property type="entry name" value="FMN_Rdtase-like_dom"/>
</dbReference>
<dbReference type="GO" id="GO:0046306">
    <property type="term" value="P:alkanesulfonate catabolic process"/>
    <property type="evidence" value="ECO:0007669"/>
    <property type="project" value="InterPro"/>
</dbReference>
<dbReference type="PANTHER" id="PTHR43408:SF1">
    <property type="entry name" value="FMN REDUCTASE (NADPH)"/>
    <property type="match status" value="1"/>
</dbReference>
<dbReference type="NCBIfam" id="TIGR03567">
    <property type="entry name" value="FMN_reduc_SsuE"/>
    <property type="match status" value="1"/>
</dbReference>
<keyword evidence="1" id="KW-0285">Flavoprotein</keyword>
<accession>A0A398AXI5</accession>
<evidence type="ECO:0000313" key="6">
    <source>
        <dbReference type="Proteomes" id="UP000266016"/>
    </source>
</evidence>
<dbReference type="InterPro" id="IPR020048">
    <property type="entry name" value="NADPH-dep_FMN_reduc_SsuE"/>
</dbReference>
<keyword evidence="3 5" id="KW-0560">Oxidoreductase</keyword>
<gene>
    <name evidence="5" type="primary">ssuE</name>
    <name evidence="5" type="ORF">D1953_18405</name>
</gene>
<sequence>MSQIVIISGSPAVPSRTDITLKYFESLVNEAGFSTVTYSVTDFAADDLVKGRYDSADIVKFADVVKQAEAVIIGSPVYKASYTGVLKSLLDLLPESVLKNKPVLPMMVGGSTRHLLAIDYSLKPLIGILKGQPLQGLYFVDSEIDKNDAAAPIKDEELLERIQSQIAELVEAIEKGKSAN</sequence>
<proteinExistence type="predicted"/>
<feature type="domain" description="NADPH-dependent FMN reductase-like" evidence="4">
    <location>
        <begin position="3"/>
        <end position="141"/>
    </location>
</feature>
<dbReference type="Pfam" id="PF03358">
    <property type="entry name" value="FMN_red"/>
    <property type="match status" value="1"/>
</dbReference>
<evidence type="ECO:0000313" key="5">
    <source>
        <dbReference type="EMBL" id="RID82369.1"/>
    </source>
</evidence>
<dbReference type="GO" id="GO:0052873">
    <property type="term" value="F:FMN reductase (NADPH) activity"/>
    <property type="evidence" value="ECO:0007669"/>
    <property type="project" value="UniProtKB-EC"/>
</dbReference>
<dbReference type="Gene3D" id="3.40.50.360">
    <property type="match status" value="1"/>
</dbReference>
<dbReference type="AlphaFoldDB" id="A0A398AXI5"/>
<dbReference type="EC" id="1.5.1.38" evidence="5"/>
<evidence type="ECO:0000256" key="1">
    <source>
        <dbReference type="ARBA" id="ARBA00022630"/>
    </source>
</evidence>
<dbReference type="EMBL" id="QWVS01000049">
    <property type="protein sequence ID" value="RID82369.1"/>
    <property type="molecule type" value="Genomic_DNA"/>
</dbReference>
<dbReference type="Proteomes" id="UP000266016">
    <property type="component" value="Unassembled WGS sequence"/>
</dbReference>
<keyword evidence="2" id="KW-0288">FMN</keyword>
<keyword evidence="6" id="KW-1185">Reference proteome</keyword>